<evidence type="ECO:0000313" key="3">
    <source>
        <dbReference type="Proteomes" id="UP000815677"/>
    </source>
</evidence>
<evidence type="ECO:0000313" key="2">
    <source>
        <dbReference type="EMBL" id="GAT43849.1"/>
    </source>
</evidence>
<reference evidence="2" key="1">
    <citation type="submission" date="2014-09" db="EMBL/GenBank/DDBJ databases">
        <title>Genome sequence of the luminous mushroom Mycena chlorophos for searching fungal bioluminescence genes.</title>
        <authorList>
            <person name="Tanaka Y."/>
            <person name="Kasuga D."/>
            <person name="Oba Y."/>
            <person name="Hase S."/>
            <person name="Sato K."/>
            <person name="Oba Y."/>
            <person name="Sakakibara Y."/>
        </authorList>
    </citation>
    <scope>NUCLEOTIDE SEQUENCE</scope>
</reference>
<proteinExistence type="predicted"/>
<dbReference type="SUPFAM" id="SSF81383">
    <property type="entry name" value="F-box domain"/>
    <property type="match status" value="1"/>
</dbReference>
<sequence>MPVASDTGLSLALRLPTELLVLIFKYCIAPYPACSPLLGKHSPTTLTHVCRYWRCVALSTPQLWRAIAIFDSVEVKDRRGYRQVQVVDEPLHIVAASIHVAERWLQLSGNLALSIVVGASNELATTDRAQSRQLRFDFLRKTLVPEHRHRIEYFAIRCGLLLHEPRLMHGEFNSLRFFSVETENEQIDLLTFGPISSPCLQTVSLRFCARNQHLSCTLPWLQLTKLDVVEVTTVAAALDILRQTPNLVWCRVVLHVSSDQPSLVVNRPVLVLPRLMVAIFETYSFPATNNHRLFLDILPFLRLPALSRLRISQAFLLSDFKQAISSLGCERLELLSVVDAWEVMAEPRLPLGTLFETLLLNERGGYAMDEDEWGRWGWDEVTPPKSTRLGSYCISA</sequence>
<dbReference type="EMBL" id="DF839342">
    <property type="protein sequence ID" value="GAT43849.1"/>
    <property type="molecule type" value="Genomic_DNA"/>
</dbReference>
<feature type="domain" description="F-box" evidence="1">
    <location>
        <begin position="13"/>
        <end position="67"/>
    </location>
</feature>
<dbReference type="Gene3D" id="1.20.1280.50">
    <property type="match status" value="1"/>
</dbReference>
<dbReference type="Pfam" id="PF12937">
    <property type="entry name" value="F-box-like"/>
    <property type="match status" value="1"/>
</dbReference>
<accession>A0ABQ0KY66</accession>
<gene>
    <name evidence="2" type="ORF">MCHLO_01514</name>
</gene>
<dbReference type="Proteomes" id="UP000815677">
    <property type="component" value="Unassembled WGS sequence"/>
</dbReference>
<evidence type="ECO:0000259" key="1">
    <source>
        <dbReference type="Pfam" id="PF12937"/>
    </source>
</evidence>
<dbReference type="InterPro" id="IPR036047">
    <property type="entry name" value="F-box-like_dom_sf"/>
</dbReference>
<dbReference type="InterPro" id="IPR001810">
    <property type="entry name" value="F-box_dom"/>
</dbReference>
<protein>
    <recommendedName>
        <fullName evidence="1">F-box domain-containing protein</fullName>
    </recommendedName>
</protein>
<keyword evidence="3" id="KW-1185">Reference proteome</keyword>
<organism evidence="2 3">
    <name type="scientific">Mycena chlorophos</name>
    <name type="common">Agaric fungus</name>
    <name type="synonym">Agaricus chlorophos</name>
    <dbReference type="NCBI Taxonomy" id="658473"/>
    <lineage>
        <taxon>Eukaryota</taxon>
        <taxon>Fungi</taxon>
        <taxon>Dikarya</taxon>
        <taxon>Basidiomycota</taxon>
        <taxon>Agaricomycotina</taxon>
        <taxon>Agaricomycetes</taxon>
        <taxon>Agaricomycetidae</taxon>
        <taxon>Agaricales</taxon>
        <taxon>Marasmiineae</taxon>
        <taxon>Mycenaceae</taxon>
        <taxon>Mycena</taxon>
    </lineage>
</organism>
<name>A0ABQ0KY66_MYCCL</name>